<dbReference type="InterPro" id="IPR049126">
    <property type="entry name" value="FAN1-like_TPR"/>
</dbReference>
<dbReference type="InterPro" id="IPR014883">
    <property type="entry name" value="VRR_NUC"/>
</dbReference>
<evidence type="ECO:0000256" key="5">
    <source>
        <dbReference type="ARBA" id="ARBA00022801"/>
    </source>
</evidence>
<evidence type="ECO:0000256" key="6">
    <source>
        <dbReference type="ARBA" id="ARBA00022842"/>
    </source>
</evidence>
<comment type="function">
    <text evidence="8">Nuclease required for the repair of DNA interstrand cross-links (ICL). Acts as a 5'-3' exonuclease that anchors at a cut end of DNA and cleaves DNA successively at every third nucleotide, allowing to excise an ICL from one strand through flanking incisions.</text>
</comment>
<accession>A0AAQ4DHE8</accession>
<dbReference type="FunFam" id="3.40.1350.10:FF:000013">
    <property type="entry name" value="Fanconi-associated nuclease"/>
    <property type="match status" value="1"/>
</dbReference>
<dbReference type="GO" id="GO:0008409">
    <property type="term" value="F:5'-3' exonuclease activity"/>
    <property type="evidence" value="ECO:0007669"/>
    <property type="project" value="TreeGrafter"/>
</dbReference>
<keyword evidence="4 8" id="KW-0479">Metal-binding</keyword>
<dbReference type="GO" id="GO:0004528">
    <property type="term" value="F:phosphodiesterase I activity"/>
    <property type="evidence" value="ECO:0007669"/>
    <property type="project" value="UniProtKB-EC"/>
</dbReference>
<dbReference type="InterPro" id="IPR049138">
    <property type="entry name" value="Fan1_SAP_met"/>
</dbReference>
<gene>
    <name evidence="10" type="ORF">V5799_026847</name>
</gene>
<comment type="catalytic activity">
    <reaction evidence="1 8">
        <text>Hydrolytically removes 5'-nucleotides successively from the 3'-hydroxy termini of 3'-hydroxy-terminated oligonucleotides.</text>
        <dbReference type="EC" id="3.1.4.1"/>
    </reaction>
</comment>
<dbReference type="GO" id="GO:0046872">
    <property type="term" value="F:metal ion binding"/>
    <property type="evidence" value="ECO:0007669"/>
    <property type="project" value="UniProtKB-KW"/>
</dbReference>
<dbReference type="Pfam" id="PF08774">
    <property type="entry name" value="VRR_NUC"/>
    <property type="match status" value="1"/>
</dbReference>
<name>A0AAQ4DHE8_AMBAM</name>
<evidence type="ECO:0000256" key="1">
    <source>
        <dbReference type="ARBA" id="ARBA00000983"/>
    </source>
</evidence>
<keyword evidence="8" id="KW-0234">DNA repair</keyword>
<dbReference type="Pfam" id="PF21169">
    <property type="entry name" value="Fan1_SAP"/>
    <property type="match status" value="1"/>
</dbReference>
<dbReference type="Gene3D" id="3.40.1350.10">
    <property type="match status" value="1"/>
</dbReference>
<dbReference type="PANTHER" id="PTHR15749">
    <property type="entry name" value="FANCONI-ASSOCIATED NUCLEASE 1"/>
    <property type="match status" value="1"/>
</dbReference>
<comment type="subcellular location">
    <subcellularLocation>
        <location evidence="8">Nucleus</location>
    </subcellularLocation>
</comment>
<comment type="cofactor">
    <cofactor evidence="8">
        <name>Mg(2+)</name>
        <dbReference type="ChEBI" id="CHEBI:18420"/>
    </cofactor>
    <cofactor evidence="8">
        <name>Mn(2+)</name>
        <dbReference type="ChEBI" id="CHEBI:29035"/>
    </cofactor>
</comment>
<evidence type="ECO:0000256" key="4">
    <source>
        <dbReference type="ARBA" id="ARBA00022723"/>
    </source>
</evidence>
<dbReference type="GO" id="GO:0070336">
    <property type="term" value="F:flap-structured DNA binding"/>
    <property type="evidence" value="ECO:0007669"/>
    <property type="project" value="TreeGrafter"/>
</dbReference>
<keyword evidence="7 8" id="KW-0464">Manganese</keyword>
<keyword evidence="8" id="KW-0539">Nucleus</keyword>
<evidence type="ECO:0000256" key="7">
    <source>
        <dbReference type="ARBA" id="ARBA00023211"/>
    </source>
</evidence>
<dbReference type="InterPro" id="IPR033315">
    <property type="entry name" value="Fan1-like"/>
</dbReference>
<keyword evidence="8" id="KW-0227">DNA damage</keyword>
<dbReference type="EMBL" id="JARKHS020030682">
    <property type="protein sequence ID" value="KAK8761888.1"/>
    <property type="molecule type" value="Genomic_DNA"/>
</dbReference>
<evidence type="ECO:0000313" key="11">
    <source>
        <dbReference type="Proteomes" id="UP001321473"/>
    </source>
</evidence>
<proteinExistence type="inferred from homology"/>
<dbReference type="GO" id="GO:0036297">
    <property type="term" value="P:interstrand cross-link repair"/>
    <property type="evidence" value="ECO:0007669"/>
    <property type="project" value="InterPro"/>
</dbReference>
<evidence type="ECO:0000256" key="8">
    <source>
        <dbReference type="RuleBase" id="RU365033"/>
    </source>
</evidence>
<keyword evidence="6 8" id="KW-0460">Magnesium</keyword>
<dbReference type="Pfam" id="PF21170">
    <property type="entry name" value="FAN1_TPR"/>
    <property type="match status" value="1"/>
</dbReference>
<feature type="domain" description="VRR-NUC" evidence="9">
    <location>
        <begin position="510"/>
        <end position="618"/>
    </location>
</feature>
<dbReference type="AlphaFoldDB" id="A0AAQ4DHE8"/>
<organism evidence="10 11">
    <name type="scientific">Amblyomma americanum</name>
    <name type="common">Lone star tick</name>
    <dbReference type="NCBI Taxonomy" id="6943"/>
    <lineage>
        <taxon>Eukaryota</taxon>
        <taxon>Metazoa</taxon>
        <taxon>Ecdysozoa</taxon>
        <taxon>Arthropoda</taxon>
        <taxon>Chelicerata</taxon>
        <taxon>Arachnida</taxon>
        <taxon>Acari</taxon>
        <taxon>Parasitiformes</taxon>
        <taxon>Ixodida</taxon>
        <taxon>Ixodoidea</taxon>
        <taxon>Ixodidae</taxon>
        <taxon>Amblyomminae</taxon>
        <taxon>Amblyomma</taxon>
    </lineage>
</organism>
<protein>
    <recommendedName>
        <fullName evidence="8">Fanconi-associated nuclease</fullName>
        <ecNumber evidence="8">3.1.4.1</ecNumber>
    </recommendedName>
</protein>
<evidence type="ECO:0000256" key="3">
    <source>
        <dbReference type="ARBA" id="ARBA00022722"/>
    </source>
</evidence>
<dbReference type="EC" id="3.1.4.1" evidence="8"/>
<dbReference type="InterPro" id="IPR049132">
    <property type="entry name" value="FAN1-like_euk"/>
</dbReference>
<sequence length="642" mass="72772">MFYEFLDADEKCQKLLARLLQRKHMWRRTSKIGYPDIALDISPVLLALRDKGYIEDATSLKDLGIVLRLLSPYELKTLAQVFKLKTSGQGKGSLADSLLDHCSKQQPVLFGSRKTSLQQLVLKRALDILGPAWRLCDEPRDAWRRLLRLFSLGTPWDMEEAGETPQVYGLQLVAAGKMTFPEYQVTRTHAVFSSRLDLIRYEASRILETELIQATAEKKWDKAKQLFYDIEKLAKSTDALERQERDQLLAPFLRHFSMCGVYTRCRCLGVDVLQRLKEHRHAIKVLQDLLDQKLYCQSRRGHWWDRLALNLEVHLGKPNEALKVLHEALDDPGISPAARHALVTRANRLAVKMPKGVSPTLESLLKLEKWDALPQVEIEGQLAERMVPGRTNLFAARDGSTMEVISVEEVALRHYSMQGYPKGNREVMQPRPCVGVLAFSPGVHGEGSTFHALFGLLCWDVIYVSGVPDAFRSAYQALPLDLHSDCFFANREEHFLKAFKAISESTIQELEEKVAATYNAHCGKSSLVQWDRFSCTDIQEIVRCLGPTVLSRVCELLARQFRHRRSGLPDLLVWNPETNKAKAAEVKGPGDTLSPKQVVWLRELLALGVDCEVCRVTATSSKRLQRTKKNGADERACSEQMD</sequence>
<comment type="caution">
    <text evidence="10">The sequence shown here is derived from an EMBL/GenBank/DDBJ whole genome shotgun (WGS) entry which is preliminary data.</text>
</comment>
<dbReference type="InterPro" id="IPR011856">
    <property type="entry name" value="tRNA_endonuc-like_dom_sf"/>
</dbReference>
<dbReference type="CDD" id="cd22326">
    <property type="entry name" value="FAN1-like"/>
    <property type="match status" value="1"/>
</dbReference>
<keyword evidence="5 8" id="KW-0378">Hydrolase</keyword>
<evidence type="ECO:0000256" key="2">
    <source>
        <dbReference type="ARBA" id="ARBA00005533"/>
    </source>
</evidence>
<dbReference type="Proteomes" id="UP001321473">
    <property type="component" value="Unassembled WGS sequence"/>
</dbReference>
<dbReference type="GO" id="GO:0005634">
    <property type="term" value="C:nucleus"/>
    <property type="evidence" value="ECO:0007669"/>
    <property type="project" value="UniProtKB-SubCell"/>
</dbReference>
<evidence type="ECO:0000313" key="10">
    <source>
        <dbReference type="EMBL" id="KAK8761888.1"/>
    </source>
</evidence>
<dbReference type="SMART" id="SM00990">
    <property type="entry name" value="VRR_NUC"/>
    <property type="match status" value="1"/>
</dbReference>
<evidence type="ECO:0000259" key="9">
    <source>
        <dbReference type="SMART" id="SM00990"/>
    </source>
</evidence>
<comment type="similarity">
    <text evidence="2 8">Belongs to the FAN1 family.</text>
</comment>
<keyword evidence="11" id="KW-1185">Reference proteome</keyword>
<dbReference type="PANTHER" id="PTHR15749:SF4">
    <property type="entry name" value="FANCONI-ASSOCIATED NUCLEASE 1"/>
    <property type="match status" value="1"/>
</dbReference>
<reference evidence="10 11" key="1">
    <citation type="journal article" date="2023" name="Arcadia Sci">
        <title>De novo assembly of a long-read Amblyomma americanum tick genome.</title>
        <authorList>
            <person name="Chou S."/>
            <person name="Poskanzer K.E."/>
            <person name="Rollins M."/>
            <person name="Thuy-Boun P.S."/>
        </authorList>
    </citation>
    <scope>NUCLEOTIDE SEQUENCE [LARGE SCALE GENOMIC DNA]</scope>
    <source>
        <strain evidence="10">F_SG_1</strain>
        <tissue evidence="10">Salivary glands</tissue>
    </source>
</reference>
<keyword evidence="3 8" id="KW-0540">Nuclease</keyword>
<dbReference type="GO" id="GO:0017108">
    <property type="term" value="F:5'-flap endonuclease activity"/>
    <property type="evidence" value="ECO:0007669"/>
    <property type="project" value="TreeGrafter"/>
</dbReference>